<dbReference type="GO" id="GO:0005737">
    <property type="term" value="C:cytoplasm"/>
    <property type="evidence" value="ECO:0007669"/>
    <property type="project" value="TreeGrafter"/>
</dbReference>
<comment type="caution">
    <text evidence="7">The sequence shown here is derived from an EMBL/GenBank/DDBJ whole genome shotgun (WGS) entry which is preliminary data.</text>
</comment>
<keyword evidence="2" id="KW-0808">Transferase</keyword>
<feature type="domain" description="GST N-terminal" evidence="5">
    <location>
        <begin position="2"/>
        <end position="83"/>
    </location>
</feature>
<dbReference type="InterPro" id="IPR036282">
    <property type="entry name" value="Glutathione-S-Trfase_C_sf"/>
</dbReference>
<comment type="similarity">
    <text evidence="4">Belongs to the GST superfamily.</text>
</comment>
<dbReference type="SFLD" id="SFLDS00019">
    <property type="entry name" value="Glutathione_Transferase_(cytos"/>
    <property type="match status" value="1"/>
</dbReference>
<dbReference type="GO" id="GO:0006749">
    <property type="term" value="P:glutathione metabolic process"/>
    <property type="evidence" value="ECO:0007669"/>
    <property type="project" value="TreeGrafter"/>
</dbReference>
<dbReference type="Pfam" id="PF00043">
    <property type="entry name" value="GST_C"/>
    <property type="match status" value="1"/>
</dbReference>
<evidence type="ECO:0000259" key="5">
    <source>
        <dbReference type="PROSITE" id="PS50404"/>
    </source>
</evidence>
<dbReference type="PANTHER" id="PTHR43900:SF3">
    <property type="entry name" value="GLUTATHIONE S-TRANSFERASE RHO"/>
    <property type="match status" value="1"/>
</dbReference>
<dbReference type="EMBL" id="JARKIB010000010">
    <property type="protein sequence ID" value="KAJ7775495.1"/>
    <property type="molecule type" value="Genomic_DNA"/>
</dbReference>
<dbReference type="InterPro" id="IPR036249">
    <property type="entry name" value="Thioredoxin-like_sf"/>
</dbReference>
<reference evidence="7" key="1">
    <citation type="submission" date="2023-03" db="EMBL/GenBank/DDBJ databases">
        <title>Massive genome expansion in bonnet fungi (Mycena s.s.) driven by repeated elements and novel gene families across ecological guilds.</title>
        <authorList>
            <consortium name="Lawrence Berkeley National Laboratory"/>
            <person name="Harder C.B."/>
            <person name="Miyauchi S."/>
            <person name="Viragh M."/>
            <person name="Kuo A."/>
            <person name="Thoen E."/>
            <person name="Andreopoulos B."/>
            <person name="Lu D."/>
            <person name="Skrede I."/>
            <person name="Drula E."/>
            <person name="Henrissat B."/>
            <person name="Morin E."/>
            <person name="Kohler A."/>
            <person name="Barry K."/>
            <person name="LaButti K."/>
            <person name="Morin E."/>
            <person name="Salamov A."/>
            <person name="Lipzen A."/>
            <person name="Mereny Z."/>
            <person name="Hegedus B."/>
            <person name="Baldrian P."/>
            <person name="Stursova M."/>
            <person name="Weitz H."/>
            <person name="Taylor A."/>
            <person name="Grigoriev I.V."/>
            <person name="Nagy L.G."/>
            <person name="Martin F."/>
            <person name="Kauserud H."/>
        </authorList>
    </citation>
    <scope>NUCLEOTIDE SEQUENCE</scope>
    <source>
        <strain evidence="7">CBHHK182m</strain>
    </source>
</reference>
<dbReference type="Gene3D" id="3.40.30.10">
    <property type="entry name" value="Glutaredoxin"/>
    <property type="match status" value="1"/>
</dbReference>
<accession>A0AAD7NUH6</accession>
<dbReference type="AlphaFoldDB" id="A0AAD7NUH6"/>
<comment type="catalytic activity">
    <reaction evidence="3">
        <text>RX + glutathione = an S-substituted glutathione + a halide anion + H(+)</text>
        <dbReference type="Rhea" id="RHEA:16437"/>
        <dbReference type="ChEBI" id="CHEBI:15378"/>
        <dbReference type="ChEBI" id="CHEBI:16042"/>
        <dbReference type="ChEBI" id="CHEBI:17792"/>
        <dbReference type="ChEBI" id="CHEBI:57925"/>
        <dbReference type="ChEBI" id="CHEBI:90779"/>
        <dbReference type="EC" id="2.5.1.18"/>
    </reaction>
</comment>
<dbReference type="InterPro" id="IPR010987">
    <property type="entry name" value="Glutathione-S-Trfase_C-like"/>
</dbReference>
<dbReference type="SUPFAM" id="SSF52833">
    <property type="entry name" value="Thioredoxin-like"/>
    <property type="match status" value="1"/>
</dbReference>
<dbReference type="InterPro" id="IPR004045">
    <property type="entry name" value="Glutathione_S-Trfase_N"/>
</dbReference>
<sequence>MVLKVYVTPLSTGGSPVVRLVLAEKQIPFECIFVDITKKETKTPEFLKMNPLGQVPLIDDDGFILYETRAICRYLAEKYATQGPALSPSTPQGRALLEQAASVELATFTPALIKVGREALKGPRGLPVDQAILDAALAEFGQKLDVYETILSKHNFLAGPEPTIVDFFHLTYTPGLATRVGIDIMTEASRPNVTRWWNELIGRPVWVKIQAEAAAASAAHNV</sequence>
<gene>
    <name evidence="7" type="ORF">B0H16DRAFT_1507589</name>
</gene>
<evidence type="ECO:0000259" key="6">
    <source>
        <dbReference type="PROSITE" id="PS50405"/>
    </source>
</evidence>
<dbReference type="FunFam" id="3.40.30.10:FF:000039">
    <property type="entry name" value="Glutathione S-transferase domain"/>
    <property type="match status" value="1"/>
</dbReference>
<dbReference type="Proteomes" id="UP001215598">
    <property type="component" value="Unassembled WGS sequence"/>
</dbReference>
<dbReference type="GO" id="GO:0004364">
    <property type="term" value="F:glutathione transferase activity"/>
    <property type="evidence" value="ECO:0007669"/>
    <property type="project" value="UniProtKB-EC"/>
</dbReference>
<dbReference type="GO" id="GO:0043295">
    <property type="term" value="F:glutathione binding"/>
    <property type="evidence" value="ECO:0007669"/>
    <property type="project" value="TreeGrafter"/>
</dbReference>
<dbReference type="Pfam" id="PF02798">
    <property type="entry name" value="GST_N"/>
    <property type="match status" value="1"/>
</dbReference>
<dbReference type="InterPro" id="IPR004046">
    <property type="entry name" value="GST_C"/>
</dbReference>
<feature type="domain" description="GST C-terminal" evidence="6">
    <location>
        <begin position="90"/>
        <end position="222"/>
    </location>
</feature>
<dbReference type="PROSITE" id="PS50404">
    <property type="entry name" value="GST_NTER"/>
    <property type="match status" value="1"/>
</dbReference>
<protein>
    <recommendedName>
        <fullName evidence="1">glutathione transferase</fullName>
        <ecNumber evidence="1">2.5.1.18</ecNumber>
    </recommendedName>
</protein>
<name>A0AAD7NUH6_9AGAR</name>
<evidence type="ECO:0000256" key="4">
    <source>
        <dbReference type="RuleBase" id="RU003494"/>
    </source>
</evidence>
<organism evidence="7 8">
    <name type="scientific">Mycena metata</name>
    <dbReference type="NCBI Taxonomy" id="1033252"/>
    <lineage>
        <taxon>Eukaryota</taxon>
        <taxon>Fungi</taxon>
        <taxon>Dikarya</taxon>
        <taxon>Basidiomycota</taxon>
        <taxon>Agaricomycotina</taxon>
        <taxon>Agaricomycetes</taxon>
        <taxon>Agaricomycetidae</taxon>
        <taxon>Agaricales</taxon>
        <taxon>Marasmiineae</taxon>
        <taxon>Mycenaceae</taxon>
        <taxon>Mycena</taxon>
    </lineage>
</organism>
<dbReference type="Gene3D" id="1.20.1050.10">
    <property type="match status" value="1"/>
</dbReference>
<proteinExistence type="inferred from homology"/>
<evidence type="ECO:0000256" key="3">
    <source>
        <dbReference type="ARBA" id="ARBA00047960"/>
    </source>
</evidence>
<dbReference type="PROSITE" id="PS50405">
    <property type="entry name" value="GST_CTER"/>
    <property type="match status" value="1"/>
</dbReference>
<evidence type="ECO:0000256" key="2">
    <source>
        <dbReference type="ARBA" id="ARBA00022679"/>
    </source>
</evidence>
<evidence type="ECO:0000256" key="1">
    <source>
        <dbReference type="ARBA" id="ARBA00012452"/>
    </source>
</evidence>
<dbReference type="SFLD" id="SFLDG00358">
    <property type="entry name" value="Main_(cytGST)"/>
    <property type="match status" value="1"/>
</dbReference>
<keyword evidence="8" id="KW-1185">Reference proteome</keyword>
<evidence type="ECO:0000313" key="7">
    <source>
        <dbReference type="EMBL" id="KAJ7775495.1"/>
    </source>
</evidence>
<evidence type="ECO:0000313" key="8">
    <source>
        <dbReference type="Proteomes" id="UP001215598"/>
    </source>
</evidence>
<dbReference type="InterPro" id="IPR040079">
    <property type="entry name" value="Glutathione_S-Trfase"/>
</dbReference>
<dbReference type="SUPFAM" id="SSF47616">
    <property type="entry name" value="GST C-terminal domain-like"/>
    <property type="match status" value="1"/>
</dbReference>
<dbReference type="EC" id="2.5.1.18" evidence="1"/>
<dbReference type="PANTHER" id="PTHR43900">
    <property type="entry name" value="GLUTATHIONE S-TRANSFERASE RHO"/>
    <property type="match status" value="1"/>
</dbReference>